<organism evidence="2 3">
    <name type="scientific">Metschnikowia aff. pulcherrima</name>
    <dbReference type="NCBI Taxonomy" id="2163413"/>
    <lineage>
        <taxon>Eukaryota</taxon>
        <taxon>Fungi</taxon>
        <taxon>Dikarya</taxon>
        <taxon>Ascomycota</taxon>
        <taxon>Saccharomycotina</taxon>
        <taxon>Pichiomycetes</taxon>
        <taxon>Metschnikowiaceae</taxon>
        <taxon>Metschnikowia</taxon>
    </lineage>
</organism>
<feature type="chain" id="PRO_5020663734" evidence="1">
    <location>
        <begin position="22"/>
        <end position="263"/>
    </location>
</feature>
<name>A0A4P6XVG2_9ASCO</name>
<dbReference type="AlphaFoldDB" id="A0A4P6XVG2"/>
<proteinExistence type="predicted"/>
<protein>
    <submittedName>
        <fullName evidence="2">Uncharacterized protein</fullName>
    </submittedName>
</protein>
<gene>
    <name evidence="2" type="ORF">METSCH_E02010</name>
</gene>
<sequence length="263" mass="29753">MMPIIAYCLLTLIIPLPSVGATFSEIQHSTLLESTQNEANPEKSTNQGLNGHMQILSHANESEAIHNNTDAATERLQFMLDDFDHQMRSLVPEGTFDVTGFEFRAMALAELFSNITELSSSIENNEYISAQYNFSRQMLHTMSTSATMMKHYNTCELTGHGWVYKMIELNVRLLIAHDRYGRLDLSIPWPDVVLYGFWRDLQVSKRMFRMLSGVLYDMHDTFEEQLTAAESTLAALVSQLPGLSDGYSQSLMASRSFREDAAT</sequence>
<evidence type="ECO:0000313" key="2">
    <source>
        <dbReference type="EMBL" id="QBM89964.1"/>
    </source>
</evidence>
<feature type="signal peptide" evidence="1">
    <location>
        <begin position="1"/>
        <end position="21"/>
    </location>
</feature>
<evidence type="ECO:0000256" key="1">
    <source>
        <dbReference type="SAM" id="SignalP"/>
    </source>
</evidence>
<accession>A0A4P6XVG2</accession>
<reference evidence="3" key="1">
    <citation type="submission" date="2019-03" db="EMBL/GenBank/DDBJ databases">
        <title>Snf2 controls pulcherriminic acid biosynthesis and connects pigmentation and antifungal activity of the yeast Metschnikowia pulcherrima.</title>
        <authorList>
            <person name="Gore-Lloyd D."/>
            <person name="Sumann I."/>
            <person name="Brachmann A.O."/>
            <person name="Schneeberger K."/>
            <person name="Ortiz-Merino R.A."/>
            <person name="Moreno-Beltran M."/>
            <person name="Schlaefli M."/>
            <person name="Kirner P."/>
            <person name="Santos Kron A."/>
            <person name="Wolfe K.H."/>
            <person name="Piel J."/>
            <person name="Ahrens C.H."/>
            <person name="Henk D."/>
            <person name="Freimoser F.M."/>
        </authorList>
    </citation>
    <scope>NUCLEOTIDE SEQUENCE [LARGE SCALE GENOMIC DNA]</scope>
    <source>
        <strain evidence="3">APC 1.2</strain>
    </source>
</reference>
<dbReference type="Proteomes" id="UP000292447">
    <property type="component" value="Chromosome V"/>
</dbReference>
<keyword evidence="3" id="KW-1185">Reference proteome</keyword>
<evidence type="ECO:0000313" key="3">
    <source>
        <dbReference type="Proteomes" id="UP000292447"/>
    </source>
</evidence>
<dbReference type="EMBL" id="CP034460">
    <property type="protein sequence ID" value="QBM89964.1"/>
    <property type="molecule type" value="Genomic_DNA"/>
</dbReference>
<keyword evidence="1" id="KW-0732">Signal</keyword>